<accession>A0A1I3SH92</accession>
<dbReference type="RefSeq" id="WP_092511291.1">
    <property type="nucleotide sequence ID" value="NZ_CAWRBN010000078.1"/>
</dbReference>
<organism evidence="2 3">
    <name type="scientific">Xenorhabdus mauleonii</name>
    <dbReference type="NCBI Taxonomy" id="351675"/>
    <lineage>
        <taxon>Bacteria</taxon>
        <taxon>Pseudomonadati</taxon>
        <taxon>Pseudomonadota</taxon>
        <taxon>Gammaproteobacteria</taxon>
        <taxon>Enterobacterales</taxon>
        <taxon>Morganellaceae</taxon>
        <taxon>Xenorhabdus</taxon>
    </lineage>
</organism>
<dbReference type="EMBL" id="NITY01000012">
    <property type="protein sequence ID" value="PHM39148.1"/>
    <property type="molecule type" value="Genomic_DNA"/>
</dbReference>
<dbReference type="EMBL" id="FORG01000011">
    <property type="protein sequence ID" value="SFJ56806.1"/>
    <property type="molecule type" value="Genomic_DNA"/>
</dbReference>
<reference evidence="3" key="2">
    <citation type="submission" date="2016-10" db="EMBL/GenBank/DDBJ databases">
        <authorList>
            <person name="Varghese N."/>
            <person name="Submissions S."/>
        </authorList>
    </citation>
    <scope>NUCLEOTIDE SEQUENCE [LARGE SCALE GENOMIC DNA]</scope>
    <source>
        <strain evidence="3">DSM 17908</strain>
    </source>
</reference>
<reference evidence="1 4" key="3">
    <citation type="journal article" date="2017" name="Nat. Microbiol.">
        <title>Natural product diversity associated with the nematode symbionts Photorhabdus and Xenorhabdus.</title>
        <authorList>
            <person name="Tobias N.J."/>
            <person name="Wolff H."/>
            <person name="Djahanschiri B."/>
            <person name="Grundmann F."/>
            <person name="Kronenwerth M."/>
            <person name="Shi Y.M."/>
            <person name="Simonyi S."/>
            <person name="Grun P."/>
            <person name="Shapiro-Ilan D."/>
            <person name="Pidot S.J."/>
            <person name="Stinear T.P."/>
            <person name="Ebersberger I."/>
            <person name="Bode H.B."/>
        </authorList>
    </citation>
    <scope>NUCLEOTIDE SEQUENCE [LARGE SCALE GENOMIC DNA]</scope>
    <source>
        <strain evidence="1 4">DSM 17908</strain>
    </source>
</reference>
<proteinExistence type="predicted"/>
<dbReference type="OrthoDB" id="1904255at2"/>
<gene>
    <name evidence="2" type="ORF">SAMN05421680_11174</name>
    <name evidence="1" type="ORF">Xmau_03053</name>
</gene>
<evidence type="ECO:0000313" key="2">
    <source>
        <dbReference type="EMBL" id="SFJ56806.1"/>
    </source>
</evidence>
<dbReference type="Proteomes" id="UP000224607">
    <property type="component" value="Unassembled WGS sequence"/>
</dbReference>
<keyword evidence="4" id="KW-1185">Reference proteome</keyword>
<evidence type="ECO:0000313" key="4">
    <source>
        <dbReference type="Proteomes" id="UP000224607"/>
    </source>
</evidence>
<name>A0A1I3SH92_9GAMM</name>
<dbReference type="AlphaFoldDB" id="A0A1I3SH92"/>
<evidence type="ECO:0000313" key="1">
    <source>
        <dbReference type="EMBL" id="PHM39148.1"/>
    </source>
</evidence>
<protein>
    <submittedName>
        <fullName evidence="2">Uncharacterized protein</fullName>
    </submittedName>
</protein>
<reference evidence="2" key="1">
    <citation type="submission" date="2016-10" db="EMBL/GenBank/DDBJ databases">
        <authorList>
            <person name="de Groot N.N."/>
        </authorList>
    </citation>
    <scope>NUCLEOTIDE SEQUENCE [LARGE SCALE GENOMIC DNA]</scope>
    <source>
        <strain evidence="2">DSM 17908</strain>
    </source>
</reference>
<sequence length="79" mass="9054">MALLDALGAKPHKADLVRSVLTKENDNPTDQLIVCLIIVFRFRNNFFHGLKWAYELRGQLGNFTHSIALLKKYLAEVKK</sequence>
<dbReference type="Proteomes" id="UP000198919">
    <property type="component" value="Unassembled WGS sequence"/>
</dbReference>
<dbReference type="STRING" id="351675.SAMN05421680_11174"/>
<evidence type="ECO:0000313" key="3">
    <source>
        <dbReference type="Proteomes" id="UP000198919"/>
    </source>
</evidence>